<proteinExistence type="predicted"/>
<organism evidence="5 6">
    <name type="scientific">Saccoglossus kowalevskii</name>
    <name type="common">Acorn worm</name>
    <dbReference type="NCBI Taxonomy" id="10224"/>
    <lineage>
        <taxon>Eukaryota</taxon>
        <taxon>Metazoa</taxon>
        <taxon>Hemichordata</taxon>
        <taxon>Enteropneusta</taxon>
        <taxon>Harrimaniidae</taxon>
        <taxon>Saccoglossus</taxon>
    </lineage>
</organism>
<dbReference type="InterPro" id="IPR055108">
    <property type="entry name" value="Syntrophin_4th"/>
</dbReference>
<evidence type="ECO:0000313" key="5">
    <source>
        <dbReference type="Proteomes" id="UP000694865"/>
    </source>
</evidence>
<evidence type="ECO:0000259" key="3">
    <source>
        <dbReference type="Pfam" id="PF00169"/>
    </source>
</evidence>
<dbReference type="Proteomes" id="UP000694865">
    <property type="component" value="Unplaced"/>
</dbReference>
<dbReference type="PANTHER" id="PTHR10554">
    <property type="entry name" value="SYNTROPHIN"/>
    <property type="match status" value="1"/>
</dbReference>
<dbReference type="InterPro" id="IPR015482">
    <property type="entry name" value="Syntrophin"/>
</dbReference>
<protein>
    <submittedName>
        <fullName evidence="6">Beta-2-syntrophin-like</fullName>
    </submittedName>
</protein>
<feature type="domain" description="PH" evidence="3">
    <location>
        <begin position="30"/>
        <end position="126"/>
    </location>
</feature>
<dbReference type="Pfam" id="PF00169">
    <property type="entry name" value="PH"/>
    <property type="match status" value="1"/>
</dbReference>
<keyword evidence="2" id="KW-0963">Cytoplasm</keyword>
<feature type="domain" description="Syntrophin C-terminal PH" evidence="4">
    <location>
        <begin position="134"/>
        <end position="235"/>
    </location>
</feature>
<keyword evidence="5" id="KW-1185">Reference proteome</keyword>
<dbReference type="PANTHER" id="PTHR10554:SF12">
    <property type="entry name" value="IP02644P"/>
    <property type="match status" value="1"/>
</dbReference>
<evidence type="ECO:0000259" key="4">
    <source>
        <dbReference type="Pfam" id="PF23012"/>
    </source>
</evidence>
<dbReference type="InterPro" id="IPR001849">
    <property type="entry name" value="PH_domain"/>
</dbReference>
<gene>
    <name evidence="6" type="primary">LOC100366394</name>
</gene>
<dbReference type="RefSeq" id="XP_002732041.1">
    <property type="nucleotide sequence ID" value="XM_002731995.2"/>
</dbReference>
<evidence type="ECO:0000256" key="1">
    <source>
        <dbReference type="ARBA" id="ARBA00004496"/>
    </source>
</evidence>
<evidence type="ECO:0000313" key="6">
    <source>
        <dbReference type="RefSeq" id="XP_002732041.1"/>
    </source>
</evidence>
<evidence type="ECO:0000256" key="2">
    <source>
        <dbReference type="ARBA" id="ARBA00022490"/>
    </source>
</evidence>
<comment type="subcellular location">
    <subcellularLocation>
        <location evidence="1">Cytoplasm</location>
    </subcellularLocation>
</comment>
<sequence length="237" mass="26650">MLEDTNIPLALQYTQHGDHQYFFDYQSNNDGGPPSWKPVFLALTDKDILMYDSVPWSREEWAAPFQSHPLLATRLVHSGGPTKVSNHKMAELTFGTRTGTRNGIEAHLFRVDTQRDLAAWSRVLVQGAHNAASIIKEINCAVTFQGKEARLTLHYDSGFTLTDARPEAQEAGRSSVLWNFSYEKLRFSSDDGARILWLDFGAGEGEFELDLHTCPKPVVFVMHTFLSAKVTRMGLFA</sequence>
<name>A0ABM0GKQ7_SACKO</name>
<dbReference type="GeneID" id="100366394"/>
<dbReference type="Pfam" id="PF23012">
    <property type="entry name" value="Syntrophin_4th"/>
    <property type="match status" value="1"/>
</dbReference>
<reference evidence="6" key="1">
    <citation type="submission" date="2025-08" db="UniProtKB">
        <authorList>
            <consortium name="RefSeq"/>
        </authorList>
    </citation>
    <scope>IDENTIFICATION</scope>
    <source>
        <tissue evidence="6">Testes</tissue>
    </source>
</reference>
<accession>A0ABM0GKQ7</accession>